<evidence type="ECO:0000256" key="1">
    <source>
        <dbReference type="SAM" id="Phobius"/>
    </source>
</evidence>
<keyword evidence="1" id="KW-0472">Membrane</keyword>
<keyword evidence="1" id="KW-1133">Transmembrane helix</keyword>
<dbReference type="AlphaFoldDB" id="A0A7Y9ZE27"/>
<protein>
    <submittedName>
        <fullName evidence="2">Uncharacterized protein</fullName>
    </submittedName>
</protein>
<reference evidence="2 3" key="1">
    <citation type="submission" date="2020-07" db="EMBL/GenBank/DDBJ databases">
        <title>Sequencing the genomes of 1000 actinobacteria strains.</title>
        <authorList>
            <person name="Klenk H.-P."/>
        </authorList>
    </citation>
    <scope>NUCLEOTIDE SEQUENCE [LARGE SCALE GENOMIC DNA]</scope>
    <source>
        <strain evidence="2 3">DSM 15131</strain>
    </source>
</reference>
<feature type="transmembrane region" description="Helical" evidence="1">
    <location>
        <begin position="49"/>
        <end position="71"/>
    </location>
</feature>
<keyword evidence="1" id="KW-0812">Transmembrane</keyword>
<gene>
    <name evidence="2" type="ORF">BJ993_000812</name>
</gene>
<name>A0A7Y9ZE27_9ACTN</name>
<organism evidence="2 3">
    <name type="scientific">Nocardioides aromaticivorans</name>
    <dbReference type="NCBI Taxonomy" id="200618"/>
    <lineage>
        <taxon>Bacteria</taxon>
        <taxon>Bacillati</taxon>
        <taxon>Actinomycetota</taxon>
        <taxon>Actinomycetes</taxon>
        <taxon>Propionibacteriales</taxon>
        <taxon>Nocardioidaceae</taxon>
        <taxon>Nocardioides</taxon>
    </lineage>
</organism>
<accession>A0A7Y9ZE27</accession>
<comment type="caution">
    <text evidence="2">The sequence shown here is derived from an EMBL/GenBank/DDBJ whole genome shotgun (WGS) entry which is preliminary data.</text>
</comment>
<dbReference type="RefSeq" id="WP_179647831.1">
    <property type="nucleotide sequence ID" value="NZ_JACBZM010000001.1"/>
</dbReference>
<dbReference type="Proteomes" id="UP000562045">
    <property type="component" value="Unassembled WGS sequence"/>
</dbReference>
<proteinExistence type="predicted"/>
<dbReference type="EMBL" id="JACBZM010000001">
    <property type="protein sequence ID" value="NYI43732.1"/>
    <property type="molecule type" value="Genomic_DNA"/>
</dbReference>
<sequence length="72" mass="8157">MQFENAPHEVWKDFCSWDHVAAWVGRGEPDWDAEAVEPRPRTWWGKAGCFAVLVLLAVVFVTGLVSLVRFAV</sequence>
<evidence type="ECO:0000313" key="3">
    <source>
        <dbReference type="Proteomes" id="UP000562045"/>
    </source>
</evidence>
<evidence type="ECO:0000313" key="2">
    <source>
        <dbReference type="EMBL" id="NYI43732.1"/>
    </source>
</evidence>